<feature type="region of interest" description="Disordered" evidence="1">
    <location>
        <begin position="1"/>
        <end position="25"/>
    </location>
</feature>
<evidence type="ECO:0000256" key="1">
    <source>
        <dbReference type="SAM" id="MobiDB-lite"/>
    </source>
</evidence>
<reference evidence="2 3" key="1">
    <citation type="submission" date="2016-12" db="EMBL/GenBank/DDBJ databases">
        <title>The genomes of Aspergillus section Nigri reveals drivers in fungal speciation.</title>
        <authorList>
            <consortium name="DOE Joint Genome Institute"/>
            <person name="Vesth T.C."/>
            <person name="Nybo J."/>
            <person name="Theobald S."/>
            <person name="Brandl J."/>
            <person name="Frisvad J.C."/>
            <person name="Nielsen K.F."/>
            <person name="Lyhne E.K."/>
            <person name="Kogle M.E."/>
            <person name="Kuo A."/>
            <person name="Riley R."/>
            <person name="Clum A."/>
            <person name="Nolan M."/>
            <person name="Lipzen A."/>
            <person name="Salamov A."/>
            <person name="Henrissat B."/>
            <person name="Wiebenga A."/>
            <person name="De Vries R.P."/>
            <person name="Grigoriev I.V."/>
            <person name="Mortensen U.H."/>
            <person name="Andersen M.R."/>
            <person name="Baker S.E."/>
        </authorList>
    </citation>
    <scope>NUCLEOTIDE SEQUENCE [LARGE SCALE GENOMIC DNA]</scope>
    <source>
        <strain evidence="2 3">IBT 23096</strain>
    </source>
</reference>
<feature type="region of interest" description="Disordered" evidence="1">
    <location>
        <begin position="178"/>
        <end position="200"/>
    </location>
</feature>
<organism evidence="2 3">
    <name type="scientific">Aspergillus steynii IBT 23096</name>
    <dbReference type="NCBI Taxonomy" id="1392250"/>
    <lineage>
        <taxon>Eukaryota</taxon>
        <taxon>Fungi</taxon>
        <taxon>Dikarya</taxon>
        <taxon>Ascomycota</taxon>
        <taxon>Pezizomycotina</taxon>
        <taxon>Eurotiomycetes</taxon>
        <taxon>Eurotiomycetidae</taxon>
        <taxon>Eurotiales</taxon>
        <taxon>Aspergillaceae</taxon>
        <taxon>Aspergillus</taxon>
        <taxon>Aspergillus subgen. Circumdati</taxon>
    </lineage>
</organism>
<gene>
    <name evidence="2" type="ORF">P170DRAFT_255083</name>
</gene>
<dbReference type="VEuPathDB" id="FungiDB:P170DRAFT_255083"/>
<dbReference type="AlphaFoldDB" id="A0A2I2FZ41"/>
<proteinExistence type="predicted"/>
<evidence type="ECO:0000313" key="2">
    <source>
        <dbReference type="EMBL" id="PLB45897.1"/>
    </source>
</evidence>
<sequence>MGWMQYERRSRTMRRKREEQRKAEVKESMNRMNDGMNGSIKARTSSLYMPIHAVLSRSPVSSSLPYPIPSHPCLGRSSKLPDLIITAHRPLTSLGASRPLISASTAASETRRQRYARAKGCRQTAVEFHSATSASAQRVVQNGGTLKNWTSDLTGGGQAPGRERKQATISRVELYLTPAQPGPAIGSTGGTSRLQCTPSE</sequence>
<feature type="compositionally biased region" description="Polar residues" evidence="1">
    <location>
        <begin position="190"/>
        <end position="200"/>
    </location>
</feature>
<protein>
    <submittedName>
        <fullName evidence="2">Uncharacterized protein</fullName>
    </submittedName>
</protein>
<dbReference type="Proteomes" id="UP000234275">
    <property type="component" value="Unassembled WGS sequence"/>
</dbReference>
<accession>A0A2I2FZ41</accession>
<keyword evidence="3" id="KW-1185">Reference proteome</keyword>
<dbReference type="GeneID" id="36550744"/>
<name>A0A2I2FZ41_9EURO</name>
<evidence type="ECO:0000313" key="3">
    <source>
        <dbReference type="Proteomes" id="UP000234275"/>
    </source>
</evidence>
<comment type="caution">
    <text evidence="2">The sequence shown here is derived from an EMBL/GenBank/DDBJ whole genome shotgun (WGS) entry which is preliminary data.</text>
</comment>
<dbReference type="EMBL" id="MSFO01000007">
    <property type="protein sequence ID" value="PLB45897.1"/>
    <property type="molecule type" value="Genomic_DNA"/>
</dbReference>
<dbReference type="RefSeq" id="XP_024701199.1">
    <property type="nucleotide sequence ID" value="XM_024843045.1"/>
</dbReference>